<accession>A0A938B192</accession>
<keyword evidence="1" id="KW-0862">Zinc</keyword>
<feature type="binding site" evidence="1">
    <location>
        <position position="461"/>
    </location>
    <ligand>
        <name>Zn(2+)</name>
        <dbReference type="ChEBI" id="CHEBI:29105"/>
    </ligand>
</feature>
<keyword evidence="2" id="KW-0746">Sphingolipid metabolism</keyword>
<evidence type="ECO:0000313" key="5">
    <source>
        <dbReference type="Proteomes" id="UP000712673"/>
    </source>
</evidence>
<evidence type="ECO:0000259" key="3">
    <source>
        <dbReference type="Pfam" id="PF04734"/>
    </source>
</evidence>
<feature type="binding site" evidence="1">
    <location>
        <position position="269"/>
    </location>
    <ligand>
        <name>Zn(2+)</name>
        <dbReference type="ChEBI" id="CHEBI:29105"/>
    </ligand>
</feature>
<dbReference type="InterPro" id="IPR006823">
    <property type="entry name" value="Ceramidase_alk"/>
</dbReference>
<organism evidence="4 5">
    <name type="scientific">Tectimicrobiota bacterium</name>
    <dbReference type="NCBI Taxonomy" id="2528274"/>
    <lineage>
        <taxon>Bacteria</taxon>
        <taxon>Pseudomonadati</taxon>
        <taxon>Nitrospinota/Tectimicrobiota group</taxon>
        <taxon>Candidatus Tectimicrobiota</taxon>
    </lineage>
</organism>
<dbReference type="EMBL" id="VGLS01000379">
    <property type="protein sequence ID" value="MBM3224667.1"/>
    <property type="molecule type" value="Genomic_DNA"/>
</dbReference>
<dbReference type="GO" id="GO:0046512">
    <property type="term" value="P:sphingosine biosynthetic process"/>
    <property type="evidence" value="ECO:0007669"/>
    <property type="project" value="TreeGrafter"/>
</dbReference>
<gene>
    <name evidence="4" type="ORF">FJZ47_12800</name>
</gene>
<comment type="similarity">
    <text evidence="2">Belongs to the neutral ceramidase family.</text>
</comment>
<feature type="domain" description="Neutral/alkaline non-lysosomal ceramidase N-terminal" evidence="3">
    <location>
        <begin position="58"/>
        <end position="325"/>
    </location>
</feature>
<dbReference type="Proteomes" id="UP000712673">
    <property type="component" value="Unassembled WGS sequence"/>
</dbReference>
<protein>
    <recommendedName>
        <fullName evidence="2">Neutral ceramidase</fullName>
        <ecNumber evidence="2">3.5.1.23</ecNumber>
    </recommendedName>
</protein>
<dbReference type="PANTHER" id="PTHR12670">
    <property type="entry name" value="CERAMIDASE"/>
    <property type="match status" value="1"/>
</dbReference>
<sequence length="687" mass="75515">MPVGERWYCQWKRWCLGGALGLLLVLCMGYGCAPPNRPAAMRVPGLPVVTREAGNTLLAGIGKSDITPPPGLPLFGYARARTEDATGVRTRLYARALYLEDARGERVLLVQCDLGAISALLRIQVARAIAQETGVSLDRLLLSATHTHAAPGGYFETAFYNYWGANRAGYDAEIVTFLTERVANAIRTAYRTRAPARLAIGTMPLYGLTRNRSLPAYSNNASQMGSEDALWTMLPAYRAVDPSFTMLRVDRITRTGTQPLGAFSNFAIHGTGVAASQALYHGDVHAAAERALEWAIQRHYGLQEEVIHALTNGAVGDVMPDTQTQDFAEAEQLGLTLGRHAFELFQSLEARLTDAIFLWHHYEEVPLRARHTVDDILLCQRAMVGAPVLGGSEEGRAPLYGQLPLGAYEGGTQETSQGCHTWKRPAQGPLHDLSADTDFPTTLALQIIRINDLLLLAVPGELTTEMGQRVKQAVVQAAQRTDQAVTRAAVVGLANQYASYFTTPEEYALQHYEGAATLYGSVSGAFILTRLVRLIEQMAAPRPQPALPTHWLFHPGAKIRSFPEVAVMRAPREAQRLVVEPQATPAYVSFVWQDLAPGAIQFDAPLVHLETQHQDGRWVPLFIDTIPVNDQGLHIEIRYVRDLPLAGAGVWQTTWYPQTLVSGPLRFVIAARHQLSPLYSEPFRLLP</sequence>
<dbReference type="GO" id="GO:0017040">
    <property type="term" value="F:N-acylsphingosine amidohydrolase activity"/>
    <property type="evidence" value="ECO:0007669"/>
    <property type="project" value="UniProtKB-UniRule"/>
</dbReference>
<dbReference type="GO" id="GO:0005576">
    <property type="term" value="C:extracellular region"/>
    <property type="evidence" value="ECO:0007669"/>
    <property type="project" value="TreeGrafter"/>
</dbReference>
<feature type="binding site" evidence="1">
    <location>
        <position position="500"/>
    </location>
    <ligand>
        <name>Zn(2+)</name>
        <dbReference type="ChEBI" id="CHEBI:29105"/>
    </ligand>
</feature>
<comment type="cofactor">
    <cofactor evidence="1">
        <name>Zn(2+)</name>
        <dbReference type="ChEBI" id="CHEBI:29105"/>
    </cofactor>
    <text evidence="1">Binds 1 zinc ion per subunit.</text>
</comment>
<dbReference type="AlphaFoldDB" id="A0A938B192"/>
<reference evidence="4" key="1">
    <citation type="submission" date="2019-03" db="EMBL/GenBank/DDBJ databases">
        <title>Lake Tanganyika Metagenome-Assembled Genomes (MAGs).</title>
        <authorList>
            <person name="Tran P."/>
        </authorList>
    </citation>
    <scope>NUCLEOTIDE SEQUENCE</scope>
    <source>
        <strain evidence="4">K_DeepCast_65m_m2_066</strain>
    </source>
</reference>
<dbReference type="InterPro" id="IPR031329">
    <property type="entry name" value="NEUT/ALK_ceramidase_N"/>
</dbReference>
<dbReference type="GO" id="GO:0042759">
    <property type="term" value="P:long-chain fatty acid biosynthetic process"/>
    <property type="evidence" value="ECO:0007669"/>
    <property type="project" value="TreeGrafter"/>
</dbReference>
<name>A0A938B192_UNCTE</name>
<dbReference type="EC" id="3.5.1.23" evidence="2"/>
<comment type="caution">
    <text evidence="4">The sequence shown here is derived from an EMBL/GenBank/DDBJ whole genome shotgun (WGS) entry which is preliminary data.</text>
</comment>
<keyword evidence="2" id="KW-0378">Hydrolase</keyword>
<keyword evidence="1" id="KW-0479">Metal-binding</keyword>
<dbReference type="GO" id="GO:0046514">
    <property type="term" value="P:ceramide catabolic process"/>
    <property type="evidence" value="ECO:0007669"/>
    <property type="project" value="InterPro"/>
</dbReference>
<feature type="domain" description="Neutral/alkaline non-lysosomal ceramidase N-terminal" evidence="3">
    <location>
        <begin position="439"/>
        <end position="522"/>
    </location>
</feature>
<dbReference type="GO" id="GO:0016020">
    <property type="term" value="C:membrane"/>
    <property type="evidence" value="ECO:0007669"/>
    <property type="project" value="GOC"/>
</dbReference>
<dbReference type="GO" id="GO:0046872">
    <property type="term" value="F:metal ion binding"/>
    <property type="evidence" value="ECO:0007669"/>
    <property type="project" value="UniProtKB-KW"/>
</dbReference>
<evidence type="ECO:0000256" key="1">
    <source>
        <dbReference type="PIRSR" id="PIRSR606823-2"/>
    </source>
</evidence>
<evidence type="ECO:0000256" key="2">
    <source>
        <dbReference type="RuleBase" id="RU366019"/>
    </source>
</evidence>
<comment type="catalytic activity">
    <reaction evidence="2">
        <text>an N-acylsphing-4-enine + H2O = sphing-4-enine + a fatty acid</text>
        <dbReference type="Rhea" id="RHEA:20856"/>
        <dbReference type="ChEBI" id="CHEBI:15377"/>
        <dbReference type="ChEBI" id="CHEBI:28868"/>
        <dbReference type="ChEBI" id="CHEBI:52639"/>
        <dbReference type="ChEBI" id="CHEBI:57756"/>
        <dbReference type="EC" id="3.5.1.23"/>
    </reaction>
</comment>
<feature type="binding site" evidence="1">
    <location>
        <position position="146"/>
    </location>
    <ligand>
        <name>Zn(2+)</name>
        <dbReference type="ChEBI" id="CHEBI:29105"/>
    </ligand>
</feature>
<evidence type="ECO:0000313" key="4">
    <source>
        <dbReference type="EMBL" id="MBM3224667.1"/>
    </source>
</evidence>
<dbReference type="PROSITE" id="PS51257">
    <property type="entry name" value="PROKAR_LIPOPROTEIN"/>
    <property type="match status" value="1"/>
</dbReference>
<dbReference type="Pfam" id="PF04734">
    <property type="entry name" value="Ceramidase_alk"/>
    <property type="match status" value="2"/>
</dbReference>
<dbReference type="PANTHER" id="PTHR12670:SF1">
    <property type="entry name" value="NEUTRAL CERAMIDASE"/>
    <property type="match status" value="1"/>
</dbReference>
<proteinExistence type="inferred from homology"/>
<keyword evidence="2" id="KW-0443">Lipid metabolism</keyword>